<dbReference type="CDD" id="cd18791">
    <property type="entry name" value="SF2_C_RHA"/>
    <property type="match status" value="1"/>
</dbReference>
<dbReference type="PROSITE" id="PS51061">
    <property type="entry name" value="R3H"/>
    <property type="match status" value="1"/>
</dbReference>
<name>A0A914EAV9_9BILA</name>
<dbReference type="InterPro" id="IPR036867">
    <property type="entry name" value="R3H_dom_sf"/>
</dbReference>
<dbReference type="GO" id="GO:0016787">
    <property type="term" value="F:hydrolase activity"/>
    <property type="evidence" value="ECO:0007669"/>
    <property type="project" value="UniProtKB-KW"/>
</dbReference>
<dbReference type="Pfam" id="PF21010">
    <property type="entry name" value="HA2_C"/>
    <property type="match status" value="1"/>
</dbReference>
<dbReference type="InterPro" id="IPR007502">
    <property type="entry name" value="Helicase-assoc_dom"/>
</dbReference>
<dbReference type="PANTHER" id="PTHR18934">
    <property type="entry name" value="ATP-DEPENDENT RNA HELICASE"/>
    <property type="match status" value="1"/>
</dbReference>
<feature type="domain" description="Helicase ATP-binding" evidence="8">
    <location>
        <begin position="172"/>
        <end position="337"/>
    </location>
</feature>
<evidence type="ECO:0000256" key="3">
    <source>
        <dbReference type="ARBA" id="ARBA00022840"/>
    </source>
</evidence>
<feature type="domain" description="R3H" evidence="7">
    <location>
        <begin position="19"/>
        <end position="81"/>
    </location>
</feature>
<keyword evidence="3" id="KW-0067">ATP-binding</keyword>
<accession>A0A914EAV9</accession>
<evidence type="ECO:0000256" key="1">
    <source>
        <dbReference type="ARBA" id="ARBA00022741"/>
    </source>
</evidence>
<dbReference type="Pfam" id="PF00270">
    <property type="entry name" value="DEAD"/>
    <property type="match status" value="1"/>
</dbReference>
<dbReference type="InterPro" id="IPR001374">
    <property type="entry name" value="R3H_dom"/>
</dbReference>
<dbReference type="PROSITE" id="PS51192">
    <property type="entry name" value="HELICASE_ATP_BIND_1"/>
    <property type="match status" value="1"/>
</dbReference>
<protein>
    <submittedName>
        <fullName evidence="11">RNA helicase</fullName>
    </submittedName>
</protein>
<dbReference type="InterPro" id="IPR011545">
    <property type="entry name" value="DEAD/DEAH_box_helicase_dom"/>
</dbReference>
<dbReference type="Gene3D" id="3.30.1370.50">
    <property type="entry name" value="R3H-like domain"/>
    <property type="match status" value="1"/>
</dbReference>
<dbReference type="FunFam" id="3.40.50.300:FF:000526">
    <property type="entry name" value="DExH-box ATP-dependent RNA helicase DExH3"/>
    <property type="match status" value="1"/>
</dbReference>
<dbReference type="GO" id="GO:0004386">
    <property type="term" value="F:helicase activity"/>
    <property type="evidence" value="ECO:0007669"/>
    <property type="project" value="TreeGrafter"/>
</dbReference>
<feature type="region of interest" description="Disordered" evidence="6">
    <location>
        <begin position="129"/>
        <end position="154"/>
    </location>
</feature>
<dbReference type="Gene3D" id="3.40.50.300">
    <property type="entry name" value="P-loop containing nucleotide triphosphate hydrolases"/>
    <property type="match status" value="2"/>
</dbReference>
<evidence type="ECO:0000259" key="7">
    <source>
        <dbReference type="PROSITE" id="PS51061"/>
    </source>
</evidence>
<reference evidence="11" key="1">
    <citation type="submission" date="2022-11" db="UniProtKB">
        <authorList>
            <consortium name="WormBaseParasite"/>
        </authorList>
    </citation>
    <scope>IDENTIFICATION</scope>
</reference>
<evidence type="ECO:0000259" key="9">
    <source>
        <dbReference type="PROSITE" id="PS51194"/>
    </source>
</evidence>
<dbReference type="SMART" id="SM00487">
    <property type="entry name" value="DEXDc"/>
    <property type="match status" value="1"/>
</dbReference>
<dbReference type="AlphaFoldDB" id="A0A914EAV9"/>
<keyword evidence="10" id="KW-1185">Reference proteome</keyword>
<dbReference type="PANTHER" id="PTHR18934:SF213">
    <property type="entry name" value="3'-5' RNA HELICASE YTHDC2"/>
    <property type="match status" value="1"/>
</dbReference>
<keyword evidence="2" id="KW-0378">Hydrolase</keyword>
<dbReference type="SMART" id="SM00847">
    <property type="entry name" value="HA2"/>
    <property type="match status" value="1"/>
</dbReference>
<evidence type="ECO:0000259" key="8">
    <source>
        <dbReference type="PROSITE" id="PS51192"/>
    </source>
</evidence>
<comment type="similarity">
    <text evidence="5">Belongs to the DExH box helicase family.</text>
</comment>
<dbReference type="PROSITE" id="PS51194">
    <property type="entry name" value="HELICASE_CTER"/>
    <property type="match status" value="1"/>
</dbReference>
<dbReference type="SMART" id="SM00490">
    <property type="entry name" value="HELICc"/>
    <property type="match status" value="1"/>
</dbReference>
<dbReference type="Pfam" id="PF00271">
    <property type="entry name" value="Helicase_C"/>
    <property type="match status" value="1"/>
</dbReference>
<dbReference type="Proteomes" id="UP000887540">
    <property type="component" value="Unplaced"/>
</dbReference>
<keyword evidence="1" id="KW-0547">Nucleotide-binding</keyword>
<dbReference type="SUPFAM" id="SSF82708">
    <property type="entry name" value="R3H domain"/>
    <property type="match status" value="1"/>
</dbReference>
<dbReference type="GO" id="GO:0005524">
    <property type="term" value="F:ATP binding"/>
    <property type="evidence" value="ECO:0007669"/>
    <property type="project" value="UniProtKB-KW"/>
</dbReference>
<dbReference type="CDD" id="cd17917">
    <property type="entry name" value="DEXHc_RHA-like"/>
    <property type="match status" value="1"/>
</dbReference>
<dbReference type="CDD" id="cd02325">
    <property type="entry name" value="R3H"/>
    <property type="match status" value="1"/>
</dbReference>
<dbReference type="GO" id="GO:0003723">
    <property type="term" value="F:RNA binding"/>
    <property type="evidence" value="ECO:0007669"/>
    <property type="project" value="UniProtKB-KW"/>
</dbReference>
<evidence type="ECO:0000256" key="5">
    <source>
        <dbReference type="ARBA" id="ARBA00060772"/>
    </source>
</evidence>
<organism evidence="10 11">
    <name type="scientific">Acrobeloides nanus</name>
    <dbReference type="NCBI Taxonomy" id="290746"/>
    <lineage>
        <taxon>Eukaryota</taxon>
        <taxon>Metazoa</taxon>
        <taxon>Ecdysozoa</taxon>
        <taxon>Nematoda</taxon>
        <taxon>Chromadorea</taxon>
        <taxon>Rhabditida</taxon>
        <taxon>Tylenchina</taxon>
        <taxon>Cephalobomorpha</taxon>
        <taxon>Cephaloboidea</taxon>
        <taxon>Cephalobidae</taxon>
        <taxon>Acrobeloides</taxon>
    </lineage>
</organism>
<dbReference type="WBParaSite" id="ACRNAN_scaffold6891.g7000.t1">
    <property type="protein sequence ID" value="ACRNAN_scaffold6891.g7000.t1"/>
    <property type="gene ID" value="ACRNAN_scaffold6891.g7000"/>
</dbReference>
<dbReference type="InterPro" id="IPR027417">
    <property type="entry name" value="P-loop_NTPase"/>
</dbReference>
<dbReference type="Pfam" id="PF01424">
    <property type="entry name" value="R3H"/>
    <property type="match status" value="1"/>
</dbReference>
<evidence type="ECO:0000256" key="4">
    <source>
        <dbReference type="ARBA" id="ARBA00022884"/>
    </source>
</evidence>
<sequence length="806" mass="91746">MNANNRKRRGGFNRGGPLGDMAAQLKQRLENFIQSNDEELILEPMEKEKRKTLHGLILKMGLRAVSKGKEPNRYMIISRRRIDPLKHIIDAQSIGLTIEQNQAIRRLIHDYPIENWHVQNYLNLENYKDNRKSNKKSPYQGPMRVPQFPKPNRGMESFRQKLPAYQMRFQILDAINRNQVTLITGGTGCGKTTQVPQFLLENAAHSRTPIRIICTQPRRLPAIAVSSRVAKERGEEHGRTVGYHIRLEQNTSQETVLTYCTSGILLRMLTADAVSSNISHIILDEIHERELNTDYLLIALKQALKSRKDLKVILMSATMEGNKEMFLNYFEDARIGHVEIPSRLYDVEKFYLSDILAMTGHVSSNQNIVSCDISPKIPRVSEFNGIVKEDQNLSNLRWDKITASVDQQKPQTSMDLNWSQITIDQPEETSKPSICTQEPGKPIVFNVSQHLNEQIPDRPPFFNPNYTQRLLNAGLDRQILVQKYSETSGIMWCEGVDPELVASVVKYLMDSPVLGSILVFLPGYEDILAVNDKIIENEKNFKTRPMIYTLHSQMNSGDQQKVFDAASNGTRKVILSTNIAEASLTIDDVVFVVDCGKVKEKSYDHESRISQLKVQWIAKSNAEQRSGRAGRCRNGFCFRLYTQEQHDVFDLTQNAEMKRAAIHEVCLHVKIFAPENVTVREFLEMAPEPPTSTSIANSLEFLEQLGALYLQDDTTIPEEEEARISYKFFNPNRDTNVEPELSRLGRLVAHMPLEPQLARLLLFGLALKCLDPILILVAALSHRDPFILPASEDARRVANSARDEFA</sequence>
<evidence type="ECO:0000313" key="10">
    <source>
        <dbReference type="Proteomes" id="UP000887540"/>
    </source>
</evidence>
<feature type="domain" description="Helicase C-terminal" evidence="9">
    <location>
        <begin position="503"/>
        <end position="673"/>
    </location>
</feature>
<evidence type="ECO:0000256" key="2">
    <source>
        <dbReference type="ARBA" id="ARBA00022801"/>
    </source>
</evidence>
<evidence type="ECO:0000313" key="11">
    <source>
        <dbReference type="WBParaSite" id="ACRNAN_scaffold6891.g7000.t1"/>
    </source>
</evidence>
<proteinExistence type="inferred from homology"/>
<dbReference type="SMART" id="SM00393">
    <property type="entry name" value="R3H"/>
    <property type="match status" value="1"/>
</dbReference>
<dbReference type="FunFam" id="3.40.50.300:FF:001528">
    <property type="entry name" value="ATP-dependent RNA helicase YTHDC2"/>
    <property type="match status" value="1"/>
</dbReference>
<evidence type="ECO:0000256" key="6">
    <source>
        <dbReference type="SAM" id="MobiDB-lite"/>
    </source>
</evidence>
<dbReference type="PROSITE" id="PS00690">
    <property type="entry name" value="DEAH_ATP_HELICASE"/>
    <property type="match status" value="1"/>
</dbReference>
<dbReference type="Gene3D" id="1.20.120.1080">
    <property type="match status" value="1"/>
</dbReference>
<dbReference type="InterPro" id="IPR001650">
    <property type="entry name" value="Helicase_C-like"/>
</dbReference>
<dbReference type="InterPro" id="IPR014001">
    <property type="entry name" value="Helicase_ATP-bd"/>
</dbReference>
<keyword evidence="4" id="KW-0694">RNA-binding</keyword>
<dbReference type="InterPro" id="IPR002464">
    <property type="entry name" value="DNA/RNA_helicase_DEAH_CS"/>
</dbReference>
<dbReference type="SUPFAM" id="SSF52540">
    <property type="entry name" value="P-loop containing nucleoside triphosphate hydrolases"/>
    <property type="match status" value="1"/>
</dbReference>